<dbReference type="STRING" id="946077.W5A_10577"/>
<dbReference type="Pfam" id="PF07980">
    <property type="entry name" value="SusD_RagB"/>
    <property type="match status" value="1"/>
</dbReference>
<dbReference type="SUPFAM" id="SSF48452">
    <property type="entry name" value="TPR-like"/>
    <property type="match status" value="1"/>
</dbReference>
<dbReference type="InterPro" id="IPR011990">
    <property type="entry name" value="TPR-like_helical_dom_sf"/>
</dbReference>
<reference evidence="9 10" key="1">
    <citation type="journal article" date="2012" name="J. Bacteriol.">
        <title>Genome Sequence of the Halotolerant Bacterium Imtechella halotolerans K1T.</title>
        <authorList>
            <person name="Kumar S."/>
            <person name="Vikram S."/>
            <person name="Subramanian S."/>
            <person name="Raghava G.P."/>
            <person name="Pinnaka A.K."/>
        </authorList>
    </citation>
    <scope>NUCLEOTIDE SEQUENCE [LARGE SCALE GENOMIC DNA]</scope>
    <source>
        <strain evidence="9 10">K1</strain>
    </source>
</reference>
<keyword evidence="4" id="KW-0472">Membrane</keyword>
<dbReference type="eggNOG" id="COG0702">
    <property type="taxonomic scope" value="Bacteria"/>
</dbReference>
<dbReference type="PROSITE" id="PS51257">
    <property type="entry name" value="PROKAR_LIPOPROTEIN"/>
    <property type="match status" value="1"/>
</dbReference>
<dbReference type="OrthoDB" id="5694214at2"/>
<evidence type="ECO:0000256" key="4">
    <source>
        <dbReference type="ARBA" id="ARBA00023136"/>
    </source>
</evidence>
<dbReference type="RefSeq" id="WP_008240337.1">
    <property type="nucleotide sequence ID" value="NZ_AJJU01000020.1"/>
</dbReference>
<feature type="domain" description="SusD-like N-terminal" evidence="8">
    <location>
        <begin position="24"/>
        <end position="227"/>
    </location>
</feature>
<dbReference type="EMBL" id="AJJU01000020">
    <property type="protein sequence ID" value="EID73578.1"/>
    <property type="molecule type" value="Genomic_DNA"/>
</dbReference>
<name>I0WB12_9FLAO</name>
<comment type="caution">
    <text evidence="9">The sequence shown here is derived from an EMBL/GenBank/DDBJ whole genome shotgun (WGS) entry which is preliminary data.</text>
</comment>
<comment type="subcellular location">
    <subcellularLocation>
        <location evidence="1">Cell outer membrane</location>
    </subcellularLocation>
</comment>
<evidence type="ECO:0000313" key="10">
    <source>
        <dbReference type="Proteomes" id="UP000005938"/>
    </source>
</evidence>
<dbReference type="GO" id="GO:0009279">
    <property type="term" value="C:cell outer membrane"/>
    <property type="evidence" value="ECO:0007669"/>
    <property type="project" value="UniProtKB-SubCell"/>
</dbReference>
<comment type="similarity">
    <text evidence="2">Belongs to the SusD family.</text>
</comment>
<dbReference type="Pfam" id="PF14322">
    <property type="entry name" value="SusD-like_3"/>
    <property type="match status" value="1"/>
</dbReference>
<evidence type="ECO:0000256" key="1">
    <source>
        <dbReference type="ARBA" id="ARBA00004442"/>
    </source>
</evidence>
<evidence type="ECO:0000256" key="2">
    <source>
        <dbReference type="ARBA" id="ARBA00006275"/>
    </source>
</evidence>
<dbReference type="PATRIC" id="fig|946077.3.peg.2135"/>
<gene>
    <name evidence="9" type="ORF">W5A_10577</name>
</gene>
<accession>I0WB12</accession>
<feature type="chain" id="PRO_5003636005" evidence="6">
    <location>
        <begin position="24"/>
        <end position="531"/>
    </location>
</feature>
<dbReference type="AlphaFoldDB" id="I0WB12"/>
<evidence type="ECO:0000256" key="3">
    <source>
        <dbReference type="ARBA" id="ARBA00022729"/>
    </source>
</evidence>
<proteinExistence type="inferred from homology"/>
<evidence type="ECO:0000256" key="5">
    <source>
        <dbReference type="ARBA" id="ARBA00023237"/>
    </source>
</evidence>
<sequence length="531" mass="60524">MKLKIAKLSVLLWTLAITLQSCQDFLETDPESFIEPENYYKTEEQVFTALVGVYNTLSDTRGGSPLYGGDYLHQMGAEGEEGYYRHTPQRNIVGQFLYNASVPSISNFWDRLYRGINDANMLLSKIDGADMNENNREMYRSEALFLRGYFYYMLVTHFGDVPLVLEPTLTAEDAIKAVPRTPSATIYKQITSDMEMAFKNVETAVHHGHGGRISKSTVAGILARVNLHWAGHPNNETSRYEEVKKWASVVMDPGLVGTQHALNPSYEQVFINYAQDLYDISESIWEVEFWGNRTDHPRQAGGVGNYNGIRSTSASGIGVSNGNIRATATLFFMYEDNDIRRDWAIAPFDYKDDGTKEYRTDNETQIWGRYSGKFRREYETVSPKTSFTPINFPLLRYSDVLLMFAEAENYLHGPTEAAISAINTVRNRAQATPLEGTNLPTNQDEFLLFIKEERARELCFESLRRGDLIRWNDYVESIEAMVSTYEYSTTVAASTKSIIVNLRNIEPKHMLWPIPTKELMLNSLLVQNKGW</sequence>
<evidence type="ECO:0000256" key="6">
    <source>
        <dbReference type="SAM" id="SignalP"/>
    </source>
</evidence>
<evidence type="ECO:0000259" key="8">
    <source>
        <dbReference type="Pfam" id="PF14322"/>
    </source>
</evidence>
<protein>
    <submittedName>
        <fullName evidence="9">RagB/SusD domain-containing protein</fullName>
    </submittedName>
</protein>
<feature type="signal peptide" evidence="6">
    <location>
        <begin position="1"/>
        <end position="23"/>
    </location>
</feature>
<evidence type="ECO:0000313" key="9">
    <source>
        <dbReference type="EMBL" id="EID73578.1"/>
    </source>
</evidence>
<dbReference type="Gene3D" id="1.25.40.390">
    <property type="match status" value="1"/>
</dbReference>
<keyword evidence="3 6" id="KW-0732">Signal</keyword>
<feature type="domain" description="RagB/SusD" evidence="7">
    <location>
        <begin position="354"/>
        <end position="531"/>
    </location>
</feature>
<keyword evidence="10" id="KW-1185">Reference proteome</keyword>
<dbReference type="InterPro" id="IPR033985">
    <property type="entry name" value="SusD-like_N"/>
</dbReference>
<evidence type="ECO:0000259" key="7">
    <source>
        <dbReference type="Pfam" id="PF07980"/>
    </source>
</evidence>
<dbReference type="InterPro" id="IPR012944">
    <property type="entry name" value="SusD_RagB_dom"/>
</dbReference>
<organism evidence="9 10">
    <name type="scientific">Imtechella halotolerans K1</name>
    <dbReference type="NCBI Taxonomy" id="946077"/>
    <lineage>
        <taxon>Bacteria</taxon>
        <taxon>Pseudomonadati</taxon>
        <taxon>Bacteroidota</taxon>
        <taxon>Flavobacteriia</taxon>
        <taxon>Flavobacteriales</taxon>
        <taxon>Flavobacteriaceae</taxon>
        <taxon>Imtechella</taxon>
    </lineage>
</organism>
<keyword evidence="5" id="KW-0998">Cell outer membrane</keyword>
<dbReference type="Proteomes" id="UP000005938">
    <property type="component" value="Unassembled WGS sequence"/>
</dbReference>